<dbReference type="EMBL" id="BMZM01000002">
    <property type="protein sequence ID" value="GHC25902.1"/>
    <property type="molecule type" value="Genomic_DNA"/>
</dbReference>
<comment type="subcellular location">
    <subcellularLocation>
        <location evidence="1">Cell envelope</location>
    </subcellularLocation>
</comment>
<keyword evidence="6" id="KW-1185">Reference proteome</keyword>
<gene>
    <name evidence="5" type="ORF">GCM10010082_18670</name>
</gene>
<evidence type="ECO:0000313" key="6">
    <source>
        <dbReference type="Proteomes" id="UP000604243"/>
    </source>
</evidence>
<accession>A0ABQ3FIQ7</accession>
<evidence type="ECO:0000313" key="5">
    <source>
        <dbReference type="EMBL" id="GHC25902.1"/>
    </source>
</evidence>
<dbReference type="InterPro" id="IPR011990">
    <property type="entry name" value="TPR-like_helical_dom_sf"/>
</dbReference>
<dbReference type="PANTHER" id="PTHR47870">
    <property type="entry name" value="CYTOCHROME C-TYPE BIOGENESIS PROTEIN CCMH"/>
    <property type="match status" value="1"/>
</dbReference>
<proteinExistence type="predicted"/>
<keyword evidence="4" id="KW-1133">Transmembrane helix</keyword>
<evidence type="ECO:0008006" key="7">
    <source>
        <dbReference type="Google" id="ProtNLM"/>
    </source>
</evidence>
<feature type="transmembrane region" description="Helical" evidence="4">
    <location>
        <begin position="6"/>
        <end position="24"/>
    </location>
</feature>
<sequence length="297" mass="33134">MTALWVGLGLLLMTAIILLLLPLWRSRRLLAAQSALEAHDDDARDNVSVFRDRLAGLDEELSHGEIDQARYDTRRLELERDLLADTEGQTPRGMKSAYSGLWLTGIVVVVVGFGSLYAYHREGSVDDLLLYQARAQVEQDGGQPAQFIARFEQEARRQPDNPNVWGALYPLYRDSQQYGKADHALIRLIELKGREPALLSELAQIRFVENDRRMNDDIQTLTDEVLAMDPRQPTVHGLLGFTAFSAGNYQGAIDHWRTAIAGSDDEGSQKALRQAMATARQRMGPVADTDAAQSSDE</sequence>
<keyword evidence="4" id="KW-0812">Transmembrane</keyword>
<protein>
    <recommendedName>
        <fullName evidence="7">C-type cytochrome biogenesis protein CcmI</fullName>
    </recommendedName>
</protein>
<evidence type="ECO:0000256" key="4">
    <source>
        <dbReference type="SAM" id="Phobius"/>
    </source>
</evidence>
<organism evidence="5 6">
    <name type="scientific">Kushneria pakistanensis</name>
    <dbReference type="NCBI Taxonomy" id="1508770"/>
    <lineage>
        <taxon>Bacteria</taxon>
        <taxon>Pseudomonadati</taxon>
        <taxon>Pseudomonadota</taxon>
        <taxon>Gammaproteobacteria</taxon>
        <taxon>Oceanospirillales</taxon>
        <taxon>Halomonadaceae</taxon>
        <taxon>Kushneria</taxon>
    </lineage>
</organism>
<evidence type="ECO:0000256" key="1">
    <source>
        <dbReference type="ARBA" id="ARBA00004196"/>
    </source>
</evidence>
<dbReference type="InterPro" id="IPR017560">
    <property type="entry name" value="Cyt_c_biogenesis_CcmI"/>
</dbReference>
<dbReference type="NCBIfam" id="TIGR03142">
    <property type="entry name" value="cytochro_ccmI"/>
    <property type="match status" value="1"/>
</dbReference>
<feature type="transmembrane region" description="Helical" evidence="4">
    <location>
        <begin position="100"/>
        <end position="119"/>
    </location>
</feature>
<keyword evidence="2" id="KW-0201">Cytochrome c-type biogenesis</keyword>
<evidence type="ECO:0000256" key="2">
    <source>
        <dbReference type="ARBA" id="ARBA00022748"/>
    </source>
</evidence>
<feature type="region of interest" description="Disordered" evidence="3">
    <location>
        <begin position="264"/>
        <end position="297"/>
    </location>
</feature>
<reference evidence="6" key="1">
    <citation type="journal article" date="2019" name="Int. J. Syst. Evol. Microbiol.">
        <title>The Global Catalogue of Microorganisms (GCM) 10K type strain sequencing project: providing services to taxonomists for standard genome sequencing and annotation.</title>
        <authorList>
            <consortium name="The Broad Institute Genomics Platform"/>
            <consortium name="The Broad Institute Genome Sequencing Center for Infectious Disease"/>
            <person name="Wu L."/>
            <person name="Ma J."/>
        </authorList>
    </citation>
    <scope>NUCLEOTIDE SEQUENCE [LARGE SCALE GENOMIC DNA]</scope>
    <source>
        <strain evidence="6">KCTC 42082</strain>
    </source>
</reference>
<dbReference type="RefSeq" id="WP_189517384.1">
    <property type="nucleotide sequence ID" value="NZ_BMZM01000002.1"/>
</dbReference>
<dbReference type="Gene3D" id="1.25.40.10">
    <property type="entry name" value="Tetratricopeptide repeat domain"/>
    <property type="match status" value="1"/>
</dbReference>
<dbReference type="PANTHER" id="PTHR47870:SF4">
    <property type="entry name" value="CYTOCHROME C-TYPE BIOGENESIS PROTEIN CYCH"/>
    <property type="match status" value="1"/>
</dbReference>
<evidence type="ECO:0000256" key="3">
    <source>
        <dbReference type="SAM" id="MobiDB-lite"/>
    </source>
</evidence>
<dbReference type="Proteomes" id="UP000604243">
    <property type="component" value="Unassembled WGS sequence"/>
</dbReference>
<dbReference type="SUPFAM" id="SSF48452">
    <property type="entry name" value="TPR-like"/>
    <property type="match status" value="1"/>
</dbReference>
<keyword evidence="4" id="KW-0472">Membrane</keyword>
<comment type="caution">
    <text evidence="5">The sequence shown here is derived from an EMBL/GenBank/DDBJ whole genome shotgun (WGS) entry which is preliminary data.</text>
</comment>
<name>A0ABQ3FIQ7_9GAMM</name>
<dbReference type="InterPro" id="IPR051263">
    <property type="entry name" value="C-type_cytochrome_biogenesis"/>
</dbReference>